<organism evidence="2 3">
    <name type="scientific">Blastococcus jejuensis</name>
    <dbReference type="NCBI Taxonomy" id="351224"/>
    <lineage>
        <taxon>Bacteria</taxon>
        <taxon>Bacillati</taxon>
        <taxon>Actinomycetota</taxon>
        <taxon>Actinomycetes</taxon>
        <taxon>Geodermatophilales</taxon>
        <taxon>Geodermatophilaceae</taxon>
        <taxon>Blastococcus</taxon>
    </lineage>
</organism>
<keyword evidence="1" id="KW-0472">Membrane</keyword>
<accession>A0ABP6PMA1</accession>
<feature type="transmembrane region" description="Helical" evidence="1">
    <location>
        <begin position="48"/>
        <end position="69"/>
    </location>
</feature>
<sequence length="75" mass="7947">MSPAEPAPDRLAGPLRWLGRAVVVVVALWFITDGLRETWSAADTVATVLVWVGGALAVAFVAAGLVYLARRGRES</sequence>
<name>A0ABP6PMA1_9ACTN</name>
<keyword evidence="1" id="KW-1133">Transmembrane helix</keyword>
<keyword evidence="3" id="KW-1185">Reference proteome</keyword>
<proteinExistence type="predicted"/>
<reference evidence="3" key="1">
    <citation type="journal article" date="2019" name="Int. J. Syst. Evol. Microbiol.">
        <title>The Global Catalogue of Microorganisms (GCM) 10K type strain sequencing project: providing services to taxonomists for standard genome sequencing and annotation.</title>
        <authorList>
            <consortium name="The Broad Institute Genomics Platform"/>
            <consortium name="The Broad Institute Genome Sequencing Center for Infectious Disease"/>
            <person name="Wu L."/>
            <person name="Ma J."/>
        </authorList>
    </citation>
    <scope>NUCLEOTIDE SEQUENCE [LARGE SCALE GENOMIC DNA]</scope>
    <source>
        <strain evidence="3">JCM 15614</strain>
    </source>
</reference>
<evidence type="ECO:0000313" key="2">
    <source>
        <dbReference type="EMBL" id="GAA3178313.1"/>
    </source>
</evidence>
<feature type="transmembrane region" description="Helical" evidence="1">
    <location>
        <begin position="17"/>
        <end position="36"/>
    </location>
</feature>
<keyword evidence="1" id="KW-0812">Transmembrane</keyword>
<evidence type="ECO:0000256" key="1">
    <source>
        <dbReference type="SAM" id="Phobius"/>
    </source>
</evidence>
<evidence type="ECO:0000313" key="3">
    <source>
        <dbReference type="Proteomes" id="UP001499924"/>
    </source>
</evidence>
<dbReference type="EMBL" id="BAAAVV010000010">
    <property type="protein sequence ID" value="GAA3178313.1"/>
    <property type="molecule type" value="Genomic_DNA"/>
</dbReference>
<gene>
    <name evidence="2" type="ORF">GCM10010531_35200</name>
</gene>
<dbReference type="Proteomes" id="UP001499924">
    <property type="component" value="Unassembled WGS sequence"/>
</dbReference>
<dbReference type="RefSeq" id="WP_344690313.1">
    <property type="nucleotide sequence ID" value="NZ_BAAAVV010000010.1"/>
</dbReference>
<protein>
    <submittedName>
        <fullName evidence="2">Uncharacterized protein</fullName>
    </submittedName>
</protein>
<comment type="caution">
    <text evidence="2">The sequence shown here is derived from an EMBL/GenBank/DDBJ whole genome shotgun (WGS) entry which is preliminary data.</text>
</comment>